<name>A0A523UQE7_UNCT6</name>
<keyword evidence="2" id="KW-1003">Cell membrane</keyword>
<evidence type="ECO:0000259" key="8">
    <source>
        <dbReference type="Pfam" id="PF00892"/>
    </source>
</evidence>
<dbReference type="Proteomes" id="UP000315525">
    <property type="component" value="Unassembled WGS sequence"/>
</dbReference>
<dbReference type="EMBL" id="SOJN01000110">
    <property type="protein sequence ID" value="TET44767.1"/>
    <property type="molecule type" value="Genomic_DNA"/>
</dbReference>
<protein>
    <submittedName>
        <fullName evidence="9">DMT family transporter</fullName>
    </submittedName>
</protein>
<dbReference type="InterPro" id="IPR000620">
    <property type="entry name" value="EamA_dom"/>
</dbReference>
<dbReference type="Pfam" id="PF00892">
    <property type="entry name" value="EamA"/>
    <property type="match status" value="2"/>
</dbReference>
<feature type="transmembrane region" description="Helical" evidence="7">
    <location>
        <begin position="270"/>
        <end position="288"/>
    </location>
</feature>
<proteinExistence type="predicted"/>
<keyword evidence="5 7" id="KW-0472">Membrane</keyword>
<dbReference type="AlphaFoldDB" id="A0A523UQE7"/>
<evidence type="ECO:0000256" key="5">
    <source>
        <dbReference type="ARBA" id="ARBA00023136"/>
    </source>
</evidence>
<dbReference type="PANTHER" id="PTHR42920:SF11">
    <property type="entry name" value="INNER MEMBRANE PROTEIN YTFF"/>
    <property type="match status" value="1"/>
</dbReference>
<evidence type="ECO:0000256" key="3">
    <source>
        <dbReference type="ARBA" id="ARBA00022692"/>
    </source>
</evidence>
<feature type="transmembrane region" description="Helical" evidence="7">
    <location>
        <begin position="246"/>
        <end position="264"/>
    </location>
</feature>
<dbReference type="SUPFAM" id="SSF103481">
    <property type="entry name" value="Multidrug resistance efflux transporter EmrE"/>
    <property type="match status" value="2"/>
</dbReference>
<sequence>MAKSPLIFVIISASLFGISPPLAKLLVTDIPPVALAGLLYLGAFGGLSLYSFGTRKRATDPSRRAAPLEGKDLPWLAGAVLTGGVVGPISMMIGLTLVSGFSASLLLNLEGLATSLIAVFLFKENAGKRLWLALVCMTIAGIFLTWDPGQSKFSIAGPVLIVFAMVCWGVDNNLTRNISDKDPVQIARIKGLVAGTISLSIALILGMNMPLDHRIALALLLGSLSYGISLVFFIKALERLGSARTGTFFSFAPFVGAVVSLIILREWIGWVVFPAVGLMIVGVWLIGTERHSHLHLHRAIIHTHSHTQGDVHHMHDHVEKIQKPHTHEHTHVEVSHSHVHWPDTHHRHGHGTSVGD</sequence>
<organism evidence="9 10">
    <name type="scientific">candidate division TA06 bacterium</name>
    <dbReference type="NCBI Taxonomy" id="2250710"/>
    <lineage>
        <taxon>Bacteria</taxon>
        <taxon>Bacteria division TA06</taxon>
    </lineage>
</organism>
<feature type="transmembrane region" description="Helical" evidence="7">
    <location>
        <begin position="33"/>
        <end position="52"/>
    </location>
</feature>
<dbReference type="PANTHER" id="PTHR42920">
    <property type="entry name" value="OS03G0707200 PROTEIN-RELATED"/>
    <property type="match status" value="1"/>
</dbReference>
<evidence type="ECO:0000256" key="6">
    <source>
        <dbReference type="SAM" id="MobiDB-lite"/>
    </source>
</evidence>
<feature type="transmembrane region" description="Helical" evidence="7">
    <location>
        <begin position="191"/>
        <end position="209"/>
    </location>
</feature>
<feature type="transmembrane region" description="Helical" evidence="7">
    <location>
        <begin position="101"/>
        <end position="122"/>
    </location>
</feature>
<comment type="subcellular location">
    <subcellularLocation>
        <location evidence="1">Cell membrane</location>
        <topology evidence="1">Multi-pass membrane protein</topology>
    </subcellularLocation>
</comment>
<evidence type="ECO:0000313" key="9">
    <source>
        <dbReference type="EMBL" id="TET44767.1"/>
    </source>
</evidence>
<comment type="caution">
    <text evidence="9">The sequence shown here is derived from an EMBL/GenBank/DDBJ whole genome shotgun (WGS) entry which is preliminary data.</text>
</comment>
<reference evidence="9 10" key="1">
    <citation type="submission" date="2019-03" db="EMBL/GenBank/DDBJ databases">
        <title>Metabolic potential of uncultured bacteria and archaea associated with petroleum seepage in deep-sea sediments.</title>
        <authorList>
            <person name="Dong X."/>
            <person name="Hubert C."/>
        </authorList>
    </citation>
    <scope>NUCLEOTIDE SEQUENCE [LARGE SCALE GENOMIC DNA]</scope>
    <source>
        <strain evidence="9">E44_bin18</strain>
    </source>
</reference>
<evidence type="ECO:0000256" key="4">
    <source>
        <dbReference type="ARBA" id="ARBA00022989"/>
    </source>
</evidence>
<dbReference type="GO" id="GO:0005886">
    <property type="term" value="C:plasma membrane"/>
    <property type="evidence" value="ECO:0007669"/>
    <property type="project" value="UniProtKB-SubCell"/>
</dbReference>
<feature type="transmembrane region" description="Helical" evidence="7">
    <location>
        <begin position="73"/>
        <end position="95"/>
    </location>
</feature>
<feature type="region of interest" description="Disordered" evidence="6">
    <location>
        <begin position="327"/>
        <end position="356"/>
    </location>
</feature>
<gene>
    <name evidence="9" type="ORF">E3J62_09515</name>
</gene>
<dbReference type="InterPro" id="IPR051258">
    <property type="entry name" value="Diverse_Substrate_Transporter"/>
</dbReference>
<feature type="compositionally biased region" description="Basic and acidic residues" evidence="6">
    <location>
        <begin position="327"/>
        <end position="344"/>
    </location>
</feature>
<feature type="transmembrane region" description="Helical" evidence="7">
    <location>
        <begin position="152"/>
        <end position="170"/>
    </location>
</feature>
<feature type="domain" description="EamA" evidence="8">
    <location>
        <begin position="157"/>
        <end position="287"/>
    </location>
</feature>
<feature type="transmembrane region" description="Helical" evidence="7">
    <location>
        <begin position="215"/>
        <end position="234"/>
    </location>
</feature>
<feature type="domain" description="EamA" evidence="8">
    <location>
        <begin position="6"/>
        <end position="144"/>
    </location>
</feature>
<keyword evidence="3 7" id="KW-0812">Transmembrane</keyword>
<evidence type="ECO:0000313" key="10">
    <source>
        <dbReference type="Proteomes" id="UP000315525"/>
    </source>
</evidence>
<feature type="transmembrane region" description="Helical" evidence="7">
    <location>
        <begin position="129"/>
        <end position="146"/>
    </location>
</feature>
<dbReference type="InterPro" id="IPR037185">
    <property type="entry name" value="EmrE-like"/>
</dbReference>
<keyword evidence="4 7" id="KW-1133">Transmembrane helix</keyword>
<accession>A0A523UQE7</accession>
<evidence type="ECO:0000256" key="7">
    <source>
        <dbReference type="SAM" id="Phobius"/>
    </source>
</evidence>
<evidence type="ECO:0000256" key="1">
    <source>
        <dbReference type="ARBA" id="ARBA00004651"/>
    </source>
</evidence>
<evidence type="ECO:0000256" key="2">
    <source>
        <dbReference type="ARBA" id="ARBA00022475"/>
    </source>
</evidence>